<evidence type="ECO:0000256" key="1">
    <source>
        <dbReference type="SAM" id="Phobius"/>
    </source>
</evidence>
<protein>
    <recommendedName>
        <fullName evidence="4">Transmembrane protein</fullName>
    </recommendedName>
</protein>
<name>A0ABD3T092_9LAMI</name>
<evidence type="ECO:0000313" key="2">
    <source>
        <dbReference type="EMBL" id="KAL3830319.1"/>
    </source>
</evidence>
<dbReference type="PANTHER" id="PTHR36322:SF3">
    <property type="entry name" value="TRANSMEMBRANE PROTEIN"/>
    <property type="match status" value="1"/>
</dbReference>
<evidence type="ECO:0000313" key="3">
    <source>
        <dbReference type="Proteomes" id="UP001634393"/>
    </source>
</evidence>
<gene>
    <name evidence="2" type="ORF">ACJIZ3_019121</name>
</gene>
<dbReference type="PANTHER" id="PTHR36322">
    <property type="entry name" value="TRANSMEMBRANE PROTEIN"/>
    <property type="match status" value="1"/>
</dbReference>
<organism evidence="2 3">
    <name type="scientific">Penstemon smallii</name>
    <dbReference type="NCBI Taxonomy" id="265156"/>
    <lineage>
        <taxon>Eukaryota</taxon>
        <taxon>Viridiplantae</taxon>
        <taxon>Streptophyta</taxon>
        <taxon>Embryophyta</taxon>
        <taxon>Tracheophyta</taxon>
        <taxon>Spermatophyta</taxon>
        <taxon>Magnoliopsida</taxon>
        <taxon>eudicotyledons</taxon>
        <taxon>Gunneridae</taxon>
        <taxon>Pentapetalae</taxon>
        <taxon>asterids</taxon>
        <taxon>lamiids</taxon>
        <taxon>Lamiales</taxon>
        <taxon>Plantaginaceae</taxon>
        <taxon>Cheloneae</taxon>
        <taxon>Penstemon</taxon>
    </lineage>
</organism>
<comment type="caution">
    <text evidence="2">The sequence shown here is derived from an EMBL/GenBank/DDBJ whole genome shotgun (WGS) entry which is preliminary data.</text>
</comment>
<evidence type="ECO:0008006" key="4">
    <source>
        <dbReference type="Google" id="ProtNLM"/>
    </source>
</evidence>
<sequence length="161" mass="18503">MWDLHSWCCFLPQTFKKHPHDPTENLLLITQPQNDAAEHNCISFSAFAVMLMSWLNRRRRRYFLLILCSPFLIPLLFATCPFICAVEVCLLMCRRRRNAAATGGGDRRSGFEEGGDEVGLLQRYLEDQMLLVLGSVDDDENKGQKDGVDVEYFDSVRPLMQ</sequence>
<keyword evidence="1" id="KW-0472">Membrane</keyword>
<dbReference type="EMBL" id="JBJXBP010000005">
    <property type="protein sequence ID" value="KAL3830319.1"/>
    <property type="molecule type" value="Genomic_DNA"/>
</dbReference>
<keyword evidence="1" id="KW-1133">Transmembrane helix</keyword>
<proteinExistence type="predicted"/>
<keyword evidence="1" id="KW-0812">Transmembrane</keyword>
<dbReference type="AlphaFoldDB" id="A0ABD3T092"/>
<accession>A0ABD3T092</accession>
<dbReference type="Proteomes" id="UP001634393">
    <property type="component" value="Unassembled WGS sequence"/>
</dbReference>
<feature type="transmembrane region" description="Helical" evidence="1">
    <location>
        <begin position="62"/>
        <end position="88"/>
    </location>
</feature>
<keyword evidence="3" id="KW-1185">Reference proteome</keyword>
<reference evidence="2 3" key="1">
    <citation type="submission" date="2024-12" db="EMBL/GenBank/DDBJ databases">
        <title>The unique morphological basis and parallel evolutionary history of personate flowers in Penstemon.</title>
        <authorList>
            <person name="Depatie T.H."/>
            <person name="Wessinger C.A."/>
        </authorList>
    </citation>
    <scope>NUCLEOTIDE SEQUENCE [LARGE SCALE GENOMIC DNA]</scope>
    <source>
        <strain evidence="2">WTNN_2</strain>
        <tissue evidence="2">Leaf</tissue>
    </source>
</reference>